<evidence type="ECO:0000313" key="4">
    <source>
        <dbReference type="EMBL" id="MBC2679748.1"/>
    </source>
</evidence>
<comment type="caution">
    <text evidence="4">The sequence shown here is derived from an EMBL/GenBank/DDBJ whole genome shotgun (WGS) entry which is preliminary data.</text>
</comment>
<evidence type="ECO:0000256" key="1">
    <source>
        <dbReference type="ARBA" id="ARBA00022679"/>
    </source>
</evidence>
<keyword evidence="1 4" id="KW-0808">Transferase</keyword>
<keyword evidence="5" id="KW-1185">Reference proteome</keyword>
<accession>A0A7X1G748</accession>
<dbReference type="AlphaFoldDB" id="A0A7X1G748"/>
<proteinExistence type="predicted"/>
<dbReference type="PROSITE" id="PS51186">
    <property type="entry name" value="GNAT"/>
    <property type="match status" value="1"/>
</dbReference>
<dbReference type="InterPro" id="IPR016181">
    <property type="entry name" value="Acyl_CoA_acyltransferase"/>
</dbReference>
<dbReference type="EMBL" id="JACMYH010000004">
    <property type="protein sequence ID" value="MBC2679748.1"/>
    <property type="molecule type" value="Genomic_DNA"/>
</dbReference>
<dbReference type="Pfam" id="PF00583">
    <property type="entry name" value="Acetyltransf_1"/>
    <property type="match status" value="1"/>
</dbReference>
<dbReference type="GO" id="GO:0016747">
    <property type="term" value="F:acyltransferase activity, transferring groups other than amino-acyl groups"/>
    <property type="evidence" value="ECO:0007669"/>
    <property type="project" value="InterPro"/>
</dbReference>
<evidence type="ECO:0000259" key="3">
    <source>
        <dbReference type="PROSITE" id="PS51186"/>
    </source>
</evidence>
<dbReference type="RefSeq" id="WP_185794893.1">
    <property type="nucleotide sequence ID" value="NZ_JACMYH010000004.1"/>
</dbReference>
<dbReference type="InterPro" id="IPR050832">
    <property type="entry name" value="Bact_Acetyltransf"/>
</dbReference>
<dbReference type="InterPro" id="IPR000182">
    <property type="entry name" value="GNAT_dom"/>
</dbReference>
<evidence type="ECO:0000313" key="5">
    <source>
        <dbReference type="Proteomes" id="UP000546173"/>
    </source>
</evidence>
<organism evidence="4 5">
    <name type="scientific">Pseudomonas baltica</name>
    <dbReference type="NCBI Taxonomy" id="2762576"/>
    <lineage>
        <taxon>Bacteria</taxon>
        <taxon>Pseudomonadati</taxon>
        <taxon>Pseudomonadota</taxon>
        <taxon>Gammaproteobacteria</taxon>
        <taxon>Pseudomonadales</taxon>
        <taxon>Pseudomonadaceae</taxon>
        <taxon>Pseudomonas</taxon>
    </lineage>
</organism>
<sequence length="158" mass="17717">MNRTATPFQISDLRTEPGFLAIVGERLWQAWWKEDGQTLEDVLTLLEDSLRSKPIPTTLVAHAGERFMGTVSLIVSDMDERVQYSPWLAALWVEAESRNEGVGAALLTAGMQKAKAEGVERVYLCAVEEKSAYYGRLGWEQIETDVGGMNIFMKMSKE</sequence>
<reference evidence="4 5" key="1">
    <citation type="submission" date="2020-08" db="EMBL/GenBank/DDBJ databases">
        <title>Pseudomonas sp. nov.</title>
        <authorList>
            <person name="Gieschler S."/>
            <person name="Fiedler G."/>
            <person name="Brinks E."/>
            <person name="Boehnlein C."/>
            <person name="Franz C.M.A.P."/>
            <person name="Kabisch J."/>
        </authorList>
    </citation>
    <scope>NUCLEOTIDE SEQUENCE [LARGE SCALE GENOMIC DNA]</scope>
    <source>
        <strain evidence="4 5">MBT-2</strain>
    </source>
</reference>
<dbReference type="Gene3D" id="3.40.630.30">
    <property type="match status" value="1"/>
</dbReference>
<evidence type="ECO:0000256" key="2">
    <source>
        <dbReference type="ARBA" id="ARBA00023315"/>
    </source>
</evidence>
<name>A0A7X1G748_9PSED</name>
<dbReference type="PANTHER" id="PTHR43877">
    <property type="entry name" value="AMINOALKYLPHOSPHONATE N-ACETYLTRANSFERASE-RELATED-RELATED"/>
    <property type="match status" value="1"/>
</dbReference>
<dbReference type="CDD" id="cd04301">
    <property type="entry name" value="NAT_SF"/>
    <property type="match status" value="1"/>
</dbReference>
<dbReference type="SUPFAM" id="SSF55729">
    <property type="entry name" value="Acyl-CoA N-acyltransferases (Nat)"/>
    <property type="match status" value="1"/>
</dbReference>
<dbReference type="Proteomes" id="UP000546173">
    <property type="component" value="Unassembled WGS sequence"/>
</dbReference>
<keyword evidence="2" id="KW-0012">Acyltransferase</keyword>
<protein>
    <submittedName>
        <fullName evidence="4">GNAT family N-acetyltransferase</fullName>
    </submittedName>
</protein>
<feature type="domain" description="N-acetyltransferase" evidence="3">
    <location>
        <begin position="11"/>
        <end position="158"/>
    </location>
</feature>
<gene>
    <name evidence="4" type="ORF">H7993_15240</name>
</gene>